<reference evidence="12" key="1">
    <citation type="submission" date="2022-11" db="EMBL/GenBank/DDBJ databases">
        <authorList>
            <person name="Kikuchi T."/>
        </authorList>
    </citation>
    <scope>NUCLEOTIDE SEQUENCE</scope>
    <source>
        <strain evidence="12">PS1010</strain>
    </source>
</reference>
<comment type="catalytic activity">
    <reaction evidence="10">
        <text>glucuronate acceptor + UDP-alpha-D-glucuronate = acceptor beta-D-glucuronoside + UDP + H(+)</text>
        <dbReference type="Rhea" id="RHEA:21032"/>
        <dbReference type="ChEBI" id="CHEBI:15378"/>
        <dbReference type="ChEBI" id="CHEBI:58052"/>
        <dbReference type="ChEBI" id="CHEBI:58223"/>
        <dbReference type="ChEBI" id="CHEBI:132367"/>
        <dbReference type="ChEBI" id="CHEBI:132368"/>
        <dbReference type="EC" id="2.4.1.17"/>
    </reaction>
</comment>
<evidence type="ECO:0000256" key="11">
    <source>
        <dbReference type="SAM" id="Phobius"/>
    </source>
</evidence>
<dbReference type="Proteomes" id="UP001152747">
    <property type="component" value="Unassembled WGS sequence"/>
</dbReference>
<evidence type="ECO:0000256" key="8">
    <source>
        <dbReference type="ARBA" id="ARBA00022989"/>
    </source>
</evidence>
<evidence type="ECO:0000256" key="3">
    <source>
        <dbReference type="ARBA" id="ARBA00012544"/>
    </source>
</evidence>
<organism evidence="12 13">
    <name type="scientific">Caenorhabditis angaria</name>
    <dbReference type="NCBI Taxonomy" id="860376"/>
    <lineage>
        <taxon>Eukaryota</taxon>
        <taxon>Metazoa</taxon>
        <taxon>Ecdysozoa</taxon>
        <taxon>Nematoda</taxon>
        <taxon>Chromadorea</taxon>
        <taxon>Rhabditida</taxon>
        <taxon>Rhabditina</taxon>
        <taxon>Rhabditomorpha</taxon>
        <taxon>Rhabditoidea</taxon>
        <taxon>Rhabditidae</taxon>
        <taxon>Peloderinae</taxon>
        <taxon>Caenorhabditis</taxon>
    </lineage>
</organism>
<dbReference type="GO" id="GO:0015020">
    <property type="term" value="F:glucuronosyltransferase activity"/>
    <property type="evidence" value="ECO:0007669"/>
    <property type="project" value="UniProtKB-EC"/>
</dbReference>
<evidence type="ECO:0000256" key="4">
    <source>
        <dbReference type="ARBA" id="ARBA00022676"/>
    </source>
</evidence>
<dbReference type="Pfam" id="PF00201">
    <property type="entry name" value="UDPGT"/>
    <property type="match status" value="1"/>
</dbReference>
<evidence type="ECO:0000256" key="1">
    <source>
        <dbReference type="ARBA" id="ARBA00004167"/>
    </source>
</evidence>
<evidence type="ECO:0000256" key="7">
    <source>
        <dbReference type="ARBA" id="ARBA00022729"/>
    </source>
</evidence>
<sequence length="496" mass="57143">MSKLSNVLADGGHNVTALFLHHLPMKNMDNLIKNKNIEIINYYPANFDTLGDGERDTFHEIWESVFYNNKVLGSFVMPRAMAQKFTNLAKQMLNDKELHDLLENKKFDAHVAETFELSPFYLAHLIKIPKTISVFSASKFSIQSIFGQPNTLGYIPGEFSKFGPQSGFFDRLNDFYYLMTAKKTDFDMMEFQAYEFSKMIGDDIEVPTWQELVTKSTYYFFNSNPYLDFAMANVGSIVNIGGFTIDKSKKIDELPEEYENILKERPSTVLISFGSVVRSYQMPESYKNSFLNLFQSLPDITFIWKYEKDDEMLQKIPKNVHLKKWVPQPSLLADPRVKLFITHGGLGSTMEVAYAGKPALMIPLFGDQPNNAMMLSRHGGAQAYNKNDVPNHKKLVDSVSEIIGNSDYDKNAKQLQMILNNQPIDPKENLLKHMEFSVKFPKLKTLIPENNNNNFIAYYYIDVWLFVGFISISFLYFSYRVLVRFVVRLTKKSKTD</sequence>
<dbReference type="EC" id="2.4.1.17" evidence="3"/>
<gene>
    <name evidence="12" type="ORF">CAMP_LOCUS13725</name>
</gene>
<keyword evidence="4" id="KW-0328">Glycosyltransferase</keyword>
<dbReference type="EMBL" id="CANHGI010000005">
    <property type="protein sequence ID" value="CAI5451088.1"/>
    <property type="molecule type" value="Genomic_DNA"/>
</dbReference>
<dbReference type="CDD" id="cd03784">
    <property type="entry name" value="GT1_Gtf-like"/>
    <property type="match status" value="1"/>
</dbReference>
<dbReference type="PANTHER" id="PTHR48043">
    <property type="entry name" value="EG:EG0003.4 PROTEIN-RELATED"/>
    <property type="match status" value="1"/>
</dbReference>
<dbReference type="Gene3D" id="3.40.50.2000">
    <property type="entry name" value="Glycogen Phosphorylase B"/>
    <property type="match status" value="1"/>
</dbReference>
<accession>A0A9P1N4T4</accession>
<evidence type="ECO:0000256" key="10">
    <source>
        <dbReference type="ARBA" id="ARBA00047475"/>
    </source>
</evidence>
<feature type="transmembrane region" description="Helical" evidence="11">
    <location>
        <begin position="457"/>
        <end position="479"/>
    </location>
</feature>
<evidence type="ECO:0000256" key="5">
    <source>
        <dbReference type="ARBA" id="ARBA00022679"/>
    </source>
</evidence>
<dbReference type="FunFam" id="3.40.50.2000:FF:000038">
    <property type="entry name" value="UDP-GlucuronosylTransferase"/>
    <property type="match status" value="1"/>
</dbReference>
<keyword evidence="7" id="KW-0732">Signal</keyword>
<dbReference type="InterPro" id="IPR002213">
    <property type="entry name" value="UDP_glucos_trans"/>
</dbReference>
<keyword evidence="13" id="KW-1185">Reference proteome</keyword>
<keyword evidence="8 11" id="KW-1133">Transmembrane helix</keyword>
<evidence type="ECO:0000256" key="9">
    <source>
        <dbReference type="ARBA" id="ARBA00023136"/>
    </source>
</evidence>
<evidence type="ECO:0000256" key="2">
    <source>
        <dbReference type="ARBA" id="ARBA00009995"/>
    </source>
</evidence>
<dbReference type="InterPro" id="IPR050271">
    <property type="entry name" value="UDP-glycosyltransferase"/>
</dbReference>
<proteinExistence type="inferred from homology"/>
<comment type="caution">
    <text evidence="12">The sequence shown here is derived from an EMBL/GenBank/DDBJ whole genome shotgun (WGS) entry which is preliminary data.</text>
</comment>
<keyword evidence="5" id="KW-0808">Transferase</keyword>
<name>A0A9P1N4T4_9PELO</name>
<keyword evidence="6 11" id="KW-0812">Transmembrane</keyword>
<dbReference type="OrthoDB" id="5835829at2759"/>
<protein>
    <recommendedName>
        <fullName evidence="3">glucuronosyltransferase</fullName>
        <ecNumber evidence="3">2.4.1.17</ecNumber>
    </recommendedName>
</protein>
<keyword evidence="9 11" id="KW-0472">Membrane</keyword>
<comment type="subcellular location">
    <subcellularLocation>
        <location evidence="1">Membrane</location>
        <topology evidence="1">Single-pass membrane protein</topology>
    </subcellularLocation>
</comment>
<dbReference type="PANTHER" id="PTHR48043:SF127">
    <property type="entry name" value="GLUCURONOSYLTRANSFERASE"/>
    <property type="match status" value="1"/>
</dbReference>
<evidence type="ECO:0000313" key="12">
    <source>
        <dbReference type="EMBL" id="CAI5451088.1"/>
    </source>
</evidence>
<evidence type="ECO:0000313" key="13">
    <source>
        <dbReference type="Proteomes" id="UP001152747"/>
    </source>
</evidence>
<comment type="similarity">
    <text evidence="2">Belongs to the UDP-glycosyltransferase family.</text>
</comment>
<dbReference type="GO" id="GO:0016020">
    <property type="term" value="C:membrane"/>
    <property type="evidence" value="ECO:0007669"/>
    <property type="project" value="UniProtKB-SubCell"/>
</dbReference>
<evidence type="ECO:0000256" key="6">
    <source>
        <dbReference type="ARBA" id="ARBA00022692"/>
    </source>
</evidence>
<dbReference type="AlphaFoldDB" id="A0A9P1N4T4"/>
<dbReference type="SUPFAM" id="SSF53756">
    <property type="entry name" value="UDP-Glycosyltransferase/glycogen phosphorylase"/>
    <property type="match status" value="1"/>
</dbReference>